<evidence type="ECO:0000256" key="5">
    <source>
        <dbReference type="ARBA" id="ARBA00022692"/>
    </source>
</evidence>
<keyword evidence="3" id="KW-0997">Cell inner membrane</keyword>
<keyword evidence="7 11" id="KW-0472">Membrane</keyword>
<feature type="transmembrane region" description="Helical" evidence="11">
    <location>
        <begin position="166"/>
        <end position="188"/>
    </location>
</feature>
<evidence type="ECO:0000256" key="9">
    <source>
        <dbReference type="ARBA" id="ARBA00067355"/>
    </source>
</evidence>
<dbReference type="PANTHER" id="PTHR30443">
    <property type="entry name" value="INNER MEMBRANE PROTEIN"/>
    <property type="match status" value="1"/>
</dbReference>
<dbReference type="GO" id="GO:0016776">
    <property type="term" value="F:phosphotransferase activity, phosphate group as acceptor"/>
    <property type="evidence" value="ECO:0007669"/>
    <property type="project" value="TreeGrafter"/>
</dbReference>
<comment type="caution">
    <text evidence="14">The sequence shown here is derived from an EMBL/GenBank/DDBJ whole genome shotgun (WGS) entry which is preliminary data.</text>
</comment>
<dbReference type="Pfam" id="PF00884">
    <property type="entry name" value="Sulfatase"/>
    <property type="match status" value="1"/>
</dbReference>
<feature type="domain" description="Phosphoethanolamine transferase N-terminal" evidence="13">
    <location>
        <begin position="71"/>
        <end position="221"/>
    </location>
</feature>
<dbReference type="EMBL" id="RBSQ01000708">
    <property type="protein sequence ID" value="RMS53751.1"/>
    <property type="molecule type" value="Genomic_DNA"/>
</dbReference>
<dbReference type="FunFam" id="3.40.720.10:FF:000022">
    <property type="entry name" value="Phosphoethanolamine transferase eptA"/>
    <property type="match status" value="1"/>
</dbReference>
<evidence type="ECO:0000256" key="11">
    <source>
        <dbReference type="SAM" id="Phobius"/>
    </source>
</evidence>
<dbReference type="Gene3D" id="3.40.720.10">
    <property type="entry name" value="Alkaline Phosphatase, subunit A"/>
    <property type="match status" value="1"/>
</dbReference>
<dbReference type="Proteomes" id="UP000270834">
    <property type="component" value="Unassembled WGS sequence"/>
</dbReference>
<dbReference type="Pfam" id="PF08019">
    <property type="entry name" value="EptA_B_N"/>
    <property type="match status" value="1"/>
</dbReference>
<feature type="transmembrane region" description="Helical" evidence="11">
    <location>
        <begin position="132"/>
        <end position="154"/>
    </location>
</feature>
<dbReference type="GO" id="GO:0005886">
    <property type="term" value="C:plasma membrane"/>
    <property type="evidence" value="ECO:0007669"/>
    <property type="project" value="UniProtKB-SubCell"/>
</dbReference>
<dbReference type="InterPro" id="IPR058130">
    <property type="entry name" value="PEA_transf_C"/>
</dbReference>
<dbReference type="AlphaFoldDB" id="A0A3M5DW40"/>
<dbReference type="InterPro" id="IPR040423">
    <property type="entry name" value="PEA_transferase"/>
</dbReference>
<dbReference type="InterPro" id="IPR017850">
    <property type="entry name" value="Alkaline_phosphatase_core_sf"/>
</dbReference>
<organism evidence="14 15">
    <name type="scientific">Pseudomonas aeruginosa</name>
    <dbReference type="NCBI Taxonomy" id="287"/>
    <lineage>
        <taxon>Bacteria</taxon>
        <taxon>Pseudomonadati</taxon>
        <taxon>Pseudomonadota</taxon>
        <taxon>Gammaproteobacteria</taxon>
        <taxon>Pseudomonadales</taxon>
        <taxon>Pseudomonadaceae</taxon>
        <taxon>Pseudomonas</taxon>
    </lineage>
</organism>
<evidence type="ECO:0000313" key="14">
    <source>
        <dbReference type="EMBL" id="RMS53751.1"/>
    </source>
</evidence>
<evidence type="ECO:0000259" key="12">
    <source>
        <dbReference type="Pfam" id="PF00884"/>
    </source>
</evidence>
<feature type="domain" description="Sulfatase N-terminal" evidence="12">
    <location>
        <begin position="252"/>
        <end position="541"/>
    </location>
</feature>
<evidence type="ECO:0000256" key="8">
    <source>
        <dbReference type="ARBA" id="ARBA00061371"/>
    </source>
</evidence>
<name>A0A3M5DW40_PSEAI</name>
<proteinExistence type="inferred from homology"/>
<gene>
    <name evidence="14" type="ORF">ALP65_03396</name>
</gene>
<evidence type="ECO:0000256" key="4">
    <source>
        <dbReference type="ARBA" id="ARBA00022679"/>
    </source>
</evidence>
<dbReference type="CDD" id="cd16017">
    <property type="entry name" value="LptA"/>
    <property type="match status" value="1"/>
</dbReference>
<evidence type="ECO:0000259" key="13">
    <source>
        <dbReference type="Pfam" id="PF08019"/>
    </source>
</evidence>
<keyword evidence="6 11" id="KW-1133">Transmembrane helix</keyword>
<keyword evidence="5 11" id="KW-0812">Transmembrane</keyword>
<evidence type="ECO:0000313" key="15">
    <source>
        <dbReference type="Proteomes" id="UP000270834"/>
    </source>
</evidence>
<keyword evidence="4" id="KW-0808">Transferase</keyword>
<comment type="similarity">
    <text evidence="8">Belongs to the phosphoethanolamine transferase family. EptA subfamily.</text>
</comment>
<dbReference type="PANTHER" id="PTHR30443:SF0">
    <property type="entry name" value="PHOSPHOETHANOLAMINE TRANSFERASE EPTA"/>
    <property type="match status" value="1"/>
</dbReference>
<evidence type="ECO:0000256" key="10">
    <source>
        <dbReference type="ARBA" id="ARBA00082127"/>
    </source>
</evidence>
<dbReference type="InterPro" id="IPR012549">
    <property type="entry name" value="EptA-like_N"/>
</dbReference>
<evidence type="ECO:0000256" key="6">
    <source>
        <dbReference type="ARBA" id="ARBA00022989"/>
    </source>
</evidence>
<feature type="transmembrane region" description="Helical" evidence="11">
    <location>
        <begin position="91"/>
        <end position="112"/>
    </location>
</feature>
<dbReference type="InterPro" id="IPR000917">
    <property type="entry name" value="Sulfatase_N"/>
</dbReference>
<dbReference type="SUPFAM" id="SSF53649">
    <property type="entry name" value="Alkaline phosphatase-like"/>
    <property type="match status" value="1"/>
</dbReference>
<sequence length="563" mass="62580">MAAVRYVSGVASMGGGIKRFLPAIGSTRLVMLFALVLVVFYNAATWKALHGLVPLQGLKGFAFFASFAAFLWAAFTLLLTLVSFRPLLKPALTLVALCSAGATYFMGSYGISIDTVMVQNVFETNATEAGDLVNPTLLGYLLLLGVLPSLLIWLWPVRYRPFFRGLLNKILTLLGCLLIVAVMVGSFYSTYAPIFREEDKLTHFINPTNYIYAVGKYAKQRLVIKEHLVVEPIGLDARQAPAALQRQKKSLLVLVVGETARADHFSLNGYARETNPELSKQDIVNFTQVRSCGTSTAVSVPCMFSQYPREDYSDKKAKTHEGLLDILQRAGVQVLWLENNSDCKGTCLRVPNRDIPKTQPSPFCDGKNCLDESLLVGLQEYIDGLQDDAIIVLHSDGSHGPEYYERYPKEMERFQPVCRTNQLGSCSKEELVNVYDNTILYTDHFLTKVIELLKRNADKRDTAMIYVSDHGESLGENGVYLHAAPYSIAPQAQIHVPMVMWFAPQALGNWGIQRSCLDGKRDDKDLSHDNLFHSVLGLLDVQTSLYQPALDIFASCRAPRAAQ</sequence>
<reference evidence="14 15" key="1">
    <citation type="submission" date="2018-08" db="EMBL/GenBank/DDBJ databases">
        <title>Recombination of ecologically and evolutionarily significant loci maintains genetic cohesion in the Pseudomonas syringae species complex.</title>
        <authorList>
            <person name="Dillon M."/>
            <person name="Thakur S."/>
            <person name="Almeida R.N.D."/>
            <person name="Weir B.S."/>
            <person name="Guttman D.S."/>
        </authorList>
    </citation>
    <scope>NUCLEOTIDE SEQUENCE [LARGE SCALE GENOMIC DNA]</scope>
    <source>
        <strain evidence="14 15">ICMP 7846</strain>
    </source>
</reference>
<comment type="subcellular location">
    <subcellularLocation>
        <location evidence="1">Cell inner membrane</location>
        <topology evidence="1">Multi-pass membrane protein</topology>
    </subcellularLocation>
</comment>
<evidence type="ECO:0000256" key="7">
    <source>
        <dbReference type="ARBA" id="ARBA00023136"/>
    </source>
</evidence>
<evidence type="ECO:0000256" key="3">
    <source>
        <dbReference type="ARBA" id="ARBA00022519"/>
    </source>
</evidence>
<protein>
    <recommendedName>
        <fullName evidence="9">Phosphoethanolamine transferase EptA</fullName>
    </recommendedName>
    <alternativeName>
        <fullName evidence="10">Polymyxin resistance protein PmrC</fullName>
    </alternativeName>
</protein>
<accession>A0A3M5DW40</accession>
<feature type="transmembrane region" description="Helical" evidence="11">
    <location>
        <begin position="20"/>
        <end position="41"/>
    </location>
</feature>
<keyword evidence="2" id="KW-1003">Cell membrane</keyword>
<dbReference type="NCBIfam" id="NF028537">
    <property type="entry name" value="P_eth_NH2_trans"/>
    <property type="match status" value="1"/>
</dbReference>
<evidence type="ECO:0000256" key="2">
    <source>
        <dbReference type="ARBA" id="ARBA00022475"/>
    </source>
</evidence>
<dbReference type="GO" id="GO:0009244">
    <property type="term" value="P:lipopolysaccharide core region biosynthetic process"/>
    <property type="evidence" value="ECO:0007669"/>
    <property type="project" value="TreeGrafter"/>
</dbReference>
<evidence type="ECO:0000256" key="1">
    <source>
        <dbReference type="ARBA" id="ARBA00004429"/>
    </source>
</evidence>
<feature type="transmembrane region" description="Helical" evidence="11">
    <location>
        <begin position="61"/>
        <end position="84"/>
    </location>
</feature>